<dbReference type="AlphaFoldDB" id="W9RGB9"/>
<dbReference type="eggNOG" id="ENOG502RZ8X">
    <property type="taxonomic scope" value="Eukaryota"/>
</dbReference>
<reference evidence="3" key="1">
    <citation type="submission" date="2013-01" db="EMBL/GenBank/DDBJ databases">
        <title>Draft Genome Sequence of a Mulberry Tree, Morus notabilis C.K. Schneid.</title>
        <authorList>
            <person name="He N."/>
            <person name="Zhao S."/>
        </authorList>
    </citation>
    <scope>NUCLEOTIDE SEQUENCE</scope>
</reference>
<dbReference type="KEGG" id="mnt:21399721"/>
<dbReference type="CDD" id="cd23659">
    <property type="entry name" value="USP_At3g01520-like"/>
    <property type="match status" value="1"/>
</dbReference>
<dbReference type="Proteomes" id="UP000030645">
    <property type="component" value="Unassembled WGS sequence"/>
</dbReference>
<feature type="domain" description="UspA" evidence="1">
    <location>
        <begin position="74"/>
        <end position="216"/>
    </location>
</feature>
<organism evidence="2 3">
    <name type="scientific">Morus notabilis</name>
    <dbReference type="NCBI Taxonomy" id="981085"/>
    <lineage>
        <taxon>Eukaryota</taxon>
        <taxon>Viridiplantae</taxon>
        <taxon>Streptophyta</taxon>
        <taxon>Embryophyta</taxon>
        <taxon>Tracheophyta</taxon>
        <taxon>Spermatophyta</taxon>
        <taxon>Magnoliopsida</taxon>
        <taxon>eudicotyledons</taxon>
        <taxon>Gunneridae</taxon>
        <taxon>Pentapetalae</taxon>
        <taxon>rosids</taxon>
        <taxon>fabids</taxon>
        <taxon>Rosales</taxon>
        <taxon>Moraceae</taxon>
        <taxon>Moreae</taxon>
        <taxon>Morus</taxon>
    </lineage>
</organism>
<dbReference type="Gene3D" id="3.40.50.620">
    <property type="entry name" value="HUPs"/>
    <property type="match status" value="1"/>
</dbReference>
<dbReference type="PANTHER" id="PTHR47000">
    <property type="entry name" value="ADENINE NUCLEOTIDE ALPHA HYDROLASES-LIKE SUPERFAMILY PROTEIN"/>
    <property type="match status" value="1"/>
</dbReference>
<name>W9RGB9_9ROSA</name>
<evidence type="ECO:0000259" key="1">
    <source>
        <dbReference type="Pfam" id="PF00582"/>
    </source>
</evidence>
<protein>
    <recommendedName>
        <fullName evidence="1">UspA domain-containing protein</fullName>
    </recommendedName>
</protein>
<sequence>MGRKYGRLCIGRLGGACFRVKPRSSSFGSTGQKAEFLSNNNNNSTSSVNGGISSSEEFSMQKVDDHEEKISGNKIMIVVDSSLEAEGALEWALSHTVQSQDTVVLLHVSKPAKQDSNGKVNNLRVTELLHSMKNNCQRKRPGVKVEIELLQGKERGPIIVEAAKRQKVSLLVLGQKRERSVWWSLIMRMRWSRNGKRRDVAEYCIENASCMTIAVRRKNRKLGGYLITTKRHKNFWLLA</sequence>
<dbReference type="SUPFAM" id="SSF52402">
    <property type="entry name" value="Adenine nucleotide alpha hydrolases-like"/>
    <property type="match status" value="1"/>
</dbReference>
<accession>W9RGB9</accession>
<gene>
    <name evidence="2" type="ORF">L484_016682</name>
</gene>
<dbReference type="InterPro" id="IPR006016">
    <property type="entry name" value="UspA"/>
</dbReference>
<dbReference type="OrthoDB" id="1667873at2759"/>
<dbReference type="PANTHER" id="PTHR47000:SF3">
    <property type="entry name" value="ADENINE NUCLEOTIDE ALPHA HYDROLASES-LIKE SUPERFAMILY PROTEIN"/>
    <property type="match status" value="1"/>
</dbReference>
<dbReference type="InterPro" id="IPR014729">
    <property type="entry name" value="Rossmann-like_a/b/a_fold"/>
</dbReference>
<dbReference type="Pfam" id="PF00582">
    <property type="entry name" value="Usp"/>
    <property type="match status" value="1"/>
</dbReference>
<dbReference type="STRING" id="981085.W9RGB9"/>
<evidence type="ECO:0000313" key="2">
    <source>
        <dbReference type="EMBL" id="EXB89121.1"/>
    </source>
</evidence>
<evidence type="ECO:0000313" key="3">
    <source>
        <dbReference type="Proteomes" id="UP000030645"/>
    </source>
</evidence>
<proteinExistence type="predicted"/>
<dbReference type="EMBL" id="KE345003">
    <property type="protein sequence ID" value="EXB89121.1"/>
    <property type="molecule type" value="Genomic_DNA"/>
</dbReference>
<keyword evidence="3" id="KW-1185">Reference proteome</keyword>